<evidence type="ECO:0000259" key="7">
    <source>
        <dbReference type="PROSITE" id="PS50863"/>
    </source>
</evidence>
<evidence type="ECO:0000256" key="4">
    <source>
        <dbReference type="ARBA" id="ARBA00023163"/>
    </source>
</evidence>
<dbReference type="GO" id="GO:0003677">
    <property type="term" value="F:DNA binding"/>
    <property type="evidence" value="ECO:0007669"/>
    <property type="project" value="UniProtKB-KW"/>
</dbReference>
<dbReference type="PANTHER" id="PTHR31391">
    <property type="entry name" value="B3 DOMAIN-CONTAINING PROTEIN OS11G0197600-RELATED"/>
    <property type="match status" value="1"/>
</dbReference>
<keyword evidence="9" id="KW-1185">Reference proteome</keyword>
<evidence type="ECO:0000256" key="3">
    <source>
        <dbReference type="ARBA" id="ARBA00023125"/>
    </source>
</evidence>
<dbReference type="PANTHER" id="PTHR31391:SF140">
    <property type="entry name" value="B3 DOMAIN-CONTAINING PROTEIN OS12G0591400"/>
    <property type="match status" value="1"/>
</dbReference>
<dbReference type="GO" id="GO:0005634">
    <property type="term" value="C:nucleus"/>
    <property type="evidence" value="ECO:0007669"/>
    <property type="project" value="UniProtKB-SubCell"/>
</dbReference>
<evidence type="ECO:0000256" key="2">
    <source>
        <dbReference type="ARBA" id="ARBA00023015"/>
    </source>
</evidence>
<dbReference type="OrthoDB" id="682109at2759"/>
<name>A0A835BFS8_9POAL</name>
<gene>
    <name evidence="8" type="ORF">HU200_039878</name>
</gene>
<dbReference type="AlphaFoldDB" id="A0A835BFS8"/>
<keyword evidence="2" id="KW-0805">Transcription regulation</keyword>
<reference evidence="8" key="1">
    <citation type="submission" date="2020-07" db="EMBL/GenBank/DDBJ databases">
        <title>Genome sequence and genetic diversity analysis of an under-domesticated orphan crop, white fonio (Digitaria exilis).</title>
        <authorList>
            <person name="Bennetzen J.L."/>
            <person name="Chen S."/>
            <person name="Ma X."/>
            <person name="Wang X."/>
            <person name="Yssel A.E.J."/>
            <person name="Chaluvadi S.R."/>
            <person name="Johnson M."/>
            <person name="Gangashetty P."/>
            <person name="Hamidou F."/>
            <person name="Sanogo M.D."/>
            <person name="Zwaenepoel A."/>
            <person name="Wallace J."/>
            <person name="Van De Peer Y."/>
            <person name="Van Deynze A."/>
        </authorList>
    </citation>
    <scope>NUCLEOTIDE SEQUENCE</scope>
    <source>
        <tissue evidence="8">Leaves</tissue>
    </source>
</reference>
<feature type="domain" description="TF-B3" evidence="7">
    <location>
        <begin position="122"/>
        <end position="218"/>
    </location>
</feature>
<dbReference type="SMART" id="SM01019">
    <property type="entry name" value="B3"/>
    <property type="match status" value="1"/>
</dbReference>
<comment type="caution">
    <text evidence="8">The sequence shown here is derived from an EMBL/GenBank/DDBJ whole genome shotgun (WGS) entry which is preliminary data.</text>
</comment>
<sequence length="288" mass="32265">MSEGRSLKKSNYKCQMVKHNVKVARENNALVMGSGWANFASIYDLKLGDFLVFTYNGKSHFKVCIFDPSNCEKYFSCVVMDNTYEQDRIISNDNHMQSPTSKSEQKTKIDSLEKNIKPQVPLYITAMDMTSVSVGYLAISKDYVIKHLLDKNATITVSHLNGSKTWPITLAISTVGRYALSTGWLDFIDDNGLREGDICVFEPSKSEGRVTLIFHPLEICDKKAHHHASTTSKKSCGRIPRQLAASPSSSNDHVKHGAIGEEDSDEEYANSTYYSRIANRLSDEEKGE</sequence>
<accession>A0A835BFS8</accession>
<keyword evidence="3" id="KW-0238">DNA-binding</keyword>
<evidence type="ECO:0000256" key="6">
    <source>
        <dbReference type="SAM" id="MobiDB-lite"/>
    </source>
</evidence>
<dbReference type="Proteomes" id="UP000636709">
    <property type="component" value="Unassembled WGS sequence"/>
</dbReference>
<evidence type="ECO:0000256" key="5">
    <source>
        <dbReference type="ARBA" id="ARBA00023242"/>
    </source>
</evidence>
<dbReference type="InterPro" id="IPR015300">
    <property type="entry name" value="DNA-bd_pseudobarrel_sf"/>
</dbReference>
<dbReference type="PROSITE" id="PS50863">
    <property type="entry name" value="B3"/>
    <property type="match status" value="2"/>
</dbReference>
<proteinExistence type="predicted"/>
<evidence type="ECO:0000313" key="9">
    <source>
        <dbReference type="Proteomes" id="UP000636709"/>
    </source>
</evidence>
<protein>
    <recommendedName>
        <fullName evidence="7">TF-B3 domain-containing protein</fullName>
    </recommendedName>
</protein>
<dbReference type="Gene3D" id="2.40.330.10">
    <property type="entry name" value="DNA-binding pseudobarrel domain"/>
    <property type="match status" value="2"/>
</dbReference>
<keyword evidence="5" id="KW-0539">Nucleus</keyword>
<keyword evidence="4" id="KW-0804">Transcription</keyword>
<dbReference type="InterPro" id="IPR003340">
    <property type="entry name" value="B3_DNA-bd"/>
</dbReference>
<organism evidence="8 9">
    <name type="scientific">Digitaria exilis</name>
    <dbReference type="NCBI Taxonomy" id="1010633"/>
    <lineage>
        <taxon>Eukaryota</taxon>
        <taxon>Viridiplantae</taxon>
        <taxon>Streptophyta</taxon>
        <taxon>Embryophyta</taxon>
        <taxon>Tracheophyta</taxon>
        <taxon>Spermatophyta</taxon>
        <taxon>Magnoliopsida</taxon>
        <taxon>Liliopsida</taxon>
        <taxon>Poales</taxon>
        <taxon>Poaceae</taxon>
        <taxon>PACMAD clade</taxon>
        <taxon>Panicoideae</taxon>
        <taxon>Panicodae</taxon>
        <taxon>Paniceae</taxon>
        <taxon>Anthephorinae</taxon>
        <taxon>Digitaria</taxon>
    </lineage>
</organism>
<evidence type="ECO:0000256" key="1">
    <source>
        <dbReference type="ARBA" id="ARBA00004123"/>
    </source>
</evidence>
<feature type="domain" description="TF-B3" evidence="7">
    <location>
        <begin position="1"/>
        <end position="69"/>
    </location>
</feature>
<evidence type="ECO:0000313" key="8">
    <source>
        <dbReference type="EMBL" id="KAF8692270.1"/>
    </source>
</evidence>
<dbReference type="SUPFAM" id="SSF101936">
    <property type="entry name" value="DNA-binding pseudobarrel domain"/>
    <property type="match status" value="2"/>
</dbReference>
<dbReference type="Pfam" id="PF02362">
    <property type="entry name" value="B3"/>
    <property type="match status" value="2"/>
</dbReference>
<feature type="region of interest" description="Disordered" evidence="6">
    <location>
        <begin position="230"/>
        <end position="267"/>
    </location>
</feature>
<dbReference type="EMBL" id="JACEFO010001947">
    <property type="protein sequence ID" value="KAF8692270.1"/>
    <property type="molecule type" value="Genomic_DNA"/>
</dbReference>
<dbReference type="CDD" id="cd10017">
    <property type="entry name" value="B3_DNA"/>
    <property type="match status" value="2"/>
</dbReference>
<dbReference type="InterPro" id="IPR044837">
    <property type="entry name" value="REM16-like"/>
</dbReference>
<comment type="subcellular location">
    <subcellularLocation>
        <location evidence="1">Nucleus</location>
    </subcellularLocation>
</comment>